<dbReference type="PANTHER" id="PTHR43227:SF7">
    <property type="entry name" value="ARABINOOLIGOSACCHARIDES TRANSPORT SYSTEM PERMEASE PROTEIN ARAP"/>
    <property type="match status" value="1"/>
</dbReference>
<dbReference type="RefSeq" id="WP_084124244.1">
    <property type="nucleotide sequence ID" value="NZ_FRAC01000013.1"/>
</dbReference>
<evidence type="ECO:0000256" key="1">
    <source>
        <dbReference type="ARBA" id="ARBA00004651"/>
    </source>
</evidence>
<dbReference type="Proteomes" id="UP000184386">
    <property type="component" value="Unassembled WGS sequence"/>
</dbReference>
<keyword evidence="4 7" id="KW-0812">Transmembrane</keyword>
<name>A0A1M6TGM5_9FIRM</name>
<dbReference type="InterPro" id="IPR000515">
    <property type="entry name" value="MetI-like"/>
</dbReference>
<sequence>MKKSAPLIPFVKKKNRQKKLLQQKETRKAWLFLLPSLLGITVFVLLPFSDVIRRSFCEAMSQSFTGLSNYKTVLANEAFRLAVKNTLRFVLICIPLLLCLSLMLALLLYSQLKHAGFFKTSFMIPLAIPAASMVLLWKLVFHERGLLNMLLLHLGITGSDYMNTDKAFYVLVFSYLWKNIGYDMVLWLSGLNGINPSLYEAAGADGAGPWQKFRYITLPLLSPSLFMIGILSFINSFKVYREAYLISGNYPHESIYLLQHLFNNWFTSLDIQKMSAAAVLYVLFFVGLLSVLQLFDRESE</sequence>
<feature type="transmembrane region" description="Helical" evidence="7">
    <location>
        <begin position="215"/>
        <end position="234"/>
    </location>
</feature>
<evidence type="ECO:0000256" key="2">
    <source>
        <dbReference type="ARBA" id="ARBA00022448"/>
    </source>
</evidence>
<keyword evidence="10" id="KW-1185">Reference proteome</keyword>
<evidence type="ECO:0000256" key="5">
    <source>
        <dbReference type="ARBA" id="ARBA00022989"/>
    </source>
</evidence>
<dbReference type="EMBL" id="FRAC01000013">
    <property type="protein sequence ID" value="SHK56182.1"/>
    <property type="molecule type" value="Genomic_DNA"/>
</dbReference>
<feature type="transmembrane region" description="Helical" evidence="7">
    <location>
        <begin position="274"/>
        <end position="295"/>
    </location>
</feature>
<dbReference type="AlphaFoldDB" id="A0A1M6TGM5"/>
<dbReference type="Pfam" id="PF00528">
    <property type="entry name" value="BPD_transp_1"/>
    <property type="match status" value="1"/>
</dbReference>
<proteinExistence type="inferred from homology"/>
<feature type="transmembrane region" description="Helical" evidence="7">
    <location>
        <begin position="29"/>
        <end position="48"/>
    </location>
</feature>
<evidence type="ECO:0000259" key="8">
    <source>
        <dbReference type="PROSITE" id="PS50928"/>
    </source>
</evidence>
<evidence type="ECO:0000256" key="7">
    <source>
        <dbReference type="RuleBase" id="RU363032"/>
    </source>
</evidence>
<organism evidence="9 10">
    <name type="scientific">Anaerocolumna jejuensis DSM 15929</name>
    <dbReference type="NCBI Taxonomy" id="1121322"/>
    <lineage>
        <taxon>Bacteria</taxon>
        <taxon>Bacillati</taxon>
        <taxon>Bacillota</taxon>
        <taxon>Clostridia</taxon>
        <taxon>Lachnospirales</taxon>
        <taxon>Lachnospiraceae</taxon>
        <taxon>Anaerocolumna</taxon>
    </lineage>
</organism>
<dbReference type="PANTHER" id="PTHR43227">
    <property type="entry name" value="BLL4140 PROTEIN"/>
    <property type="match status" value="1"/>
</dbReference>
<keyword evidence="2 7" id="KW-0813">Transport</keyword>
<dbReference type="GO" id="GO:0005886">
    <property type="term" value="C:plasma membrane"/>
    <property type="evidence" value="ECO:0007669"/>
    <property type="project" value="UniProtKB-SubCell"/>
</dbReference>
<feature type="transmembrane region" description="Helical" evidence="7">
    <location>
        <begin position="122"/>
        <end position="141"/>
    </location>
</feature>
<evidence type="ECO:0000313" key="10">
    <source>
        <dbReference type="Proteomes" id="UP000184386"/>
    </source>
</evidence>
<dbReference type="Gene3D" id="1.10.3720.10">
    <property type="entry name" value="MetI-like"/>
    <property type="match status" value="1"/>
</dbReference>
<evidence type="ECO:0000256" key="3">
    <source>
        <dbReference type="ARBA" id="ARBA00022475"/>
    </source>
</evidence>
<dbReference type="STRING" id="1121322.SAMN02745136_02798"/>
<evidence type="ECO:0000256" key="6">
    <source>
        <dbReference type="ARBA" id="ARBA00023136"/>
    </source>
</evidence>
<evidence type="ECO:0000313" key="9">
    <source>
        <dbReference type="EMBL" id="SHK56182.1"/>
    </source>
</evidence>
<dbReference type="PROSITE" id="PS50928">
    <property type="entry name" value="ABC_TM1"/>
    <property type="match status" value="1"/>
</dbReference>
<reference evidence="9 10" key="1">
    <citation type="submission" date="2016-11" db="EMBL/GenBank/DDBJ databases">
        <authorList>
            <person name="Jaros S."/>
            <person name="Januszkiewicz K."/>
            <person name="Wedrychowicz H."/>
        </authorList>
    </citation>
    <scope>NUCLEOTIDE SEQUENCE [LARGE SCALE GENOMIC DNA]</scope>
    <source>
        <strain evidence="9 10">DSM 15929</strain>
    </source>
</reference>
<keyword evidence="3" id="KW-1003">Cell membrane</keyword>
<keyword evidence="5 7" id="KW-1133">Transmembrane helix</keyword>
<keyword evidence="6 7" id="KW-0472">Membrane</keyword>
<dbReference type="InterPro" id="IPR035906">
    <property type="entry name" value="MetI-like_sf"/>
</dbReference>
<comment type="subcellular location">
    <subcellularLocation>
        <location evidence="1 7">Cell membrane</location>
        <topology evidence="1 7">Multi-pass membrane protein</topology>
    </subcellularLocation>
</comment>
<gene>
    <name evidence="9" type="ORF">SAMN02745136_02798</name>
</gene>
<dbReference type="OrthoDB" id="9788108at2"/>
<accession>A0A1M6TGM5</accession>
<keyword evidence="9" id="KW-0762">Sugar transport</keyword>
<feature type="domain" description="ABC transmembrane type-1" evidence="8">
    <location>
        <begin position="83"/>
        <end position="292"/>
    </location>
</feature>
<dbReference type="SUPFAM" id="SSF161098">
    <property type="entry name" value="MetI-like"/>
    <property type="match status" value="1"/>
</dbReference>
<dbReference type="CDD" id="cd06261">
    <property type="entry name" value="TM_PBP2"/>
    <property type="match status" value="1"/>
</dbReference>
<dbReference type="InterPro" id="IPR050809">
    <property type="entry name" value="UgpAE/MalFG_permease"/>
</dbReference>
<protein>
    <submittedName>
        <fullName evidence="9">Multiple sugar transport system permease protein</fullName>
    </submittedName>
</protein>
<dbReference type="GO" id="GO:0055085">
    <property type="term" value="P:transmembrane transport"/>
    <property type="evidence" value="ECO:0007669"/>
    <property type="project" value="InterPro"/>
</dbReference>
<comment type="similarity">
    <text evidence="7">Belongs to the binding-protein-dependent transport system permease family.</text>
</comment>
<feature type="transmembrane region" description="Helical" evidence="7">
    <location>
        <begin position="89"/>
        <end position="110"/>
    </location>
</feature>
<evidence type="ECO:0000256" key="4">
    <source>
        <dbReference type="ARBA" id="ARBA00022692"/>
    </source>
</evidence>